<name>A0A0D7X5C7_9BACL</name>
<protein>
    <submittedName>
        <fullName evidence="1">Uncharacterized protein</fullName>
    </submittedName>
</protein>
<comment type="caution">
    <text evidence="1">The sequence shown here is derived from an EMBL/GenBank/DDBJ whole genome shotgun (WGS) entry which is preliminary data.</text>
</comment>
<dbReference type="PATRIC" id="fig|159743.3.peg.1055"/>
<organism evidence="1 2">
    <name type="scientific">Paenibacillus terrae</name>
    <dbReference type="NCBI Taxonomy" id="159743"/>
    <lineage>
        <taxon>Bacteria</taxon>
        <taxon>Bacillati</taxon>
        <taxon>Bacillota</taxon>
        <taxon>Bacilli</taxon>
        <taxon>Bacillales</taxon>
        <taxon>Paenibacillaceae</taxon>
        <taxon>Paenibacillus</taxon>
    </lineage>
</organism>
<gene>
    <name evidence="1" type="ORF">QD47_04925</name>
</gene>
<proteinExistence type="predicted"/>
<evidence type="ECO:0000313" key="2">
    <source>
        <dbReference type="Proteomes" id="UP000032534"/>
    </source>
</evidence>
<accession>A0A0D7X5C7</accession>
<evidence type="ECO:0000313" key="1">
    <source>
        <dbReference type="EMBL" id="KJD46606.1"/>
    </source>
</evidence>
<dbReference type="Proteomes" id="UP000032534">
    <property type="component" value="Unassembled WGS sequence"/>
</dbReference>
<reference evidence="1 2" key="1">
    <citation type="submission" date="2014-11" db="EMBL/GenBank/DDBJ databases">
        <title>Draft Genome Sequences of Paenibacillus polymyxa NRRL B-30509 and Paenibacillus terrae NRRL B-30644, Strains from a Poultry Environment that Produce Tridecaptin A and Paenicidins.</title>
        <authorList>
            <person name="van Belkum M.J."/>
            <person name="Lohans C.T."/>
            <person name="Vederas J.C."/>
        </authorList>
    </citation>
    <scope>NUCLEOTIDE SEQUENCE [LARGE SCALE GENOMIC DNA]</scope>
    <source>
        <strain evidence="1 2">NRRL B-30644</strain>
    </source>
</reference>
<dbReference type="EMBL" id="JTHP01000006">
    <property type="protein sequence ID" value="KJD46606.1"/>
    <property type="molecule type" value="Genomic_DNA"/>
</dbReference>
<sequence length="76" mass="8662">MQFQRKLEMLGFSLEGYALQKTIPSGNLPIAQNEQSNDSYEQLGTHNEQSDNMGLEILATMKKHNKQADRRTSDSF</sequence>
<dbReference type="AlphaFoldDB" id="A0A0D7X5C7"/>
<dbReference type="RefSeq" id="WP_044645071.1">
    <property type="nucleotide sequence ID" value="NZ_JTHP01000006.1"/>
</dbReference>
<keyword evidence="2" id="KW-1185">Reference proteome</keyword>